<dbReference type="AlphaFoldDB" id="A0A975K975"/>
<evidence type="ECO:0000313" key="2">
    <source>
        <dbReference type="EMBL" id="QUT06679.1"/>
    </source>
</evidence>
<gene>
    <name evidence="2" type="ORF">KFK14_04340</name>
</gene>
<feature type="region of interest" description="Disordered" evidence="1">
    <location>
        <begin position="1"/>
        <end position="43"/>
    </location>
</feature>
<dbReference type="Proteomes" id="UP000681425">
    <property type="component" value="Chromosome"/>
</dbReference>
<dbReference type="KEGG" id="spph:KFK14_04340"/>
<protein>
    <submittedName>
        <fullName evidence="2">DUF2171 domain-containing protein</fullName>
    </submittedName>
</protein>
<dbReference type="NCBIfam" id="NF033157">
    <property type="entry name" value="SWFGD_domain"/>
    <property type="match status" value="1"/>
</dbReference>
<reference evidence="2" key="1">
    <citation type="submission" date="2021-04" db="EMBL/GenBank/DDBJ databases">
        <title>Isolation of p-tert-butylphenol degrading bacteria Sphingobium phenoxybenzoativorans Tas13 from active sludge.</title>
        <authorList>
            <person name="Li Y."/>
        </authorList>
    </citation>
    <scope>NUCLEOTIDE SEQUENCE</scope>
    <source>
        <strain evidence="2">Tas13</strain>
    </source>
</reference>
<name>A0A975K975_9SPHN</name>
<feature type="compositionally biased region" description="Basic and acidic residues" evidence="1">
    <location>
        <begin position="77"/>
        <end position="88"/>
    </location>
</feature>
<dbReference type="EMBL" id="CP073910">
    <property type="protein sequence ID" value="QUT06679.1"/>
    <property type="molecule type" value="Genomic_DNA"/>
</dbReference>
<dbReference type="InterPro" id="IPR018684">
    <property type="entry name" value="DUF2171"/>
</dbReference>
<sequence length="284" mass="33097">MGYQDGRRYGRNEQGDRYRSESGYRYDRGRYGTGYEGRRPPNYDYEERGFLDRAGDEVRSWFGDEEAERRREYDDYMNRRYGDPRDQSSRTGFAPSARGGYAPFTGQGSGFADSNYGRRESYGPQHDFGQHHDSNYQAWREERLAELDRDYAEYQQENRSRFDNEFGTWRSRRTEQRSSLGQVREHMEVLGSDGSHVGTVDKIAGDRIILTKSDSDAGGRHHSIPSRWIASVDAKAVTLEKTADQAKDHWRTEQDKQALFGDEQNRRDAYGAQSWASRAYTRNY</sequence>
<feature type="region of interest" description="Disordered" evidence="1">
    <location>
        <begin position="77"/>
        <end position="132"/>
    </location>
</feature>
<dbReference type="RefSeq" id="WP_212609997.1">
    <property type="nucleotide sequence ID" value="NZ_CP073910.1"/>
</dbReference>
<proteinExistence type="predicted"/>
<dbReference type="InterPro" id="IPR047800">
    <property type="entry name" value="SWFGD_dom"/>
</dbReference>
<organism evidence="2 3">
    <name type="scientific">Sphingobium phenoxybenzoativorans</name>
    <dbReference type="NCBI Taxonomy" id="1592790"/>
    <lineage>
        <taxon>Bacteria</taxon>
        <taxon>Pseudomonadati</taxon>
        <taxon>Pseudomonadota</taxon>
        <taxon>Alphaproteobacteria</taxon>
        <taxon>Sphingomonadales</taxon>
        <taxon>Sphingomonadaceae</taxon>
        <taxon>Sphingobium</taxon>
    </lineage>
</organism>
<evidence type="ECO:0000256" key="1">
    <source>
        <dbReference type="SAM" id="MobiDB-lite"/>
    </source>
</evidence>
<dbReference type="Pfam" id="PF09939">
    <property type="entry name" value="DUF2171"/>
    <property type="match status" value="1"/>
</dbReference>
<keyword evidence="3" id="KW-1185">Reference proteome</keyword>
<evidence type="ECO:0000313" key="3">
    <source>
        <dbReference type="Proteomes" id="UP000681425"/>
    </source>
</evidence>
<accession>A0A975K975</accession>